<organism evidence="1 2">
    <name type="scientific">Prunus dulcis</name>
    <name type="common">Almond</name>
    <name type="synonym">Amygdalus dulcis</name>
    <dbReference type="NCBI Taxonomy" id="3755"/>
    <lineage>
        <taxon>Eukaryota</taxon>
        <taxon>Viridiplantae</taxon>
        <taxon>Streptophyta</taxon>
        <taxon>Embryophyta</taxon>
        <taxon>Tracheophyta</taxon>
        <taxon>Spermatophyta</taxon>
        <taxon>Magnoliopsida</taxon>
        <taxon>eudicotyledons</taxon>
        <taxon>Gunneridae</taxon>
        <taxon>Pentapetalae</taxon>
        <taxon>rosids</taxon>
        <taxon>fabids</taxon>
        <taxon>Rosales</taxon>
        <taxon>Rosaceae</taxon>
        <taxon>Amygdaloideae</taxon>
        <taxon>Amygdaleae</taxon>
        <taxon>Prunus</taxon>
    </lineage>
</organism>
<sequence>MDHLPSSKFQVPSSNPGNIELGLGWVQLGPTIPILFVCTITWAAFLNTRPPATDVWELGLHKLGQDSLLFAKFSAPPSQDKVFLRKQGRVTQRIYVVSISSIDWSSEEALDLISLSLLHTRFALHLLHAILVSRSHPQTEFTSLFHAIKIKKELFWIRVLW</sequence>
<name>A0AAD4VUA4_PRUDU</name>
<evidence type="ECO:0000313" key="1">
    <source>
        <dbReference type="EMBL" id="KAI5330417.1"/>
    </source>
</evidence>
<accession>A0AAD4VUA4</accession>
<protein>
    <submittedName>
        <fullName evidence="1">Uncharacterized protein</fullName>
    </submittedName>
</protein>
<dbReference type="Proteomes" id="UP001054821">
    <property type="component" value="Chromosome 5"/>
</dbReference>
<proteinExistence type="predicted"/>
<evidence type="ECO:0000313" key="2">
    <source>
        <dbReference type="Proteomes" id="UP001054821"/>
    </source>
</evidence>
<reference evidence="1 2" key="1">
    <citation type="journal article" date="2022" name="G3 (Bethesda)">
        <title>Whole-genome sequence and methylome profiling of the almond [Prunus dulcis (Mill.) D.A. Webb] cultivar 'Nonpareil'.</title>
        <authorList>
            <person name="D'Amico-Willman K.M."/>
            <person name="Ouma W.Z."/>
            <person name="Meulia T."/>
            <person name="Sideli G.M."/>
            <person name="Gradziel T.M."/>
            <person name="Fresnedo-Ramirez J."/>
        </authorList>
    </citation>
    <scope>NUCLEOTIDE SEQUENCE [LARGE SCALE GENOMIC DNA]</scope>
    <source>
        <strain evidence="1">Clone GOH B32 T37-40</strain>
    </source>
</reference>
<comment type="caution">
    <text evidence="1">The sequence shown here is derived from an EMBL/GenBank/DDBJ whole genome shotgun (WGS) entry which is preliminary data.</text>
</comment>
<keyword evidence="2" id="KW-1185">Reference proteome</keyword>
<gene>
    <name evidence="1" type="ORF">L3X38_029815</name>
</gene>
<dbReference type="EMBL" id="JAJFAZ020000005">
    <property type="protein sequence ID" value="KAI5330417.1"/>
    <property type="molecule type" value="Genomic_DNA"/>
</dbReference>
<dbReference type="AlphaFoldDB" id="A0AAD4VUA4"/>